<keyword evidence="5" id="KW-0997">Cell inner membrane</keyword>
<dbReference type="Pfam" id="PF13715">
    <property type="entry name" value="CarbopepD_reg_2"/>
    <property type="match status" value="1"/>
</dbReference>
<evidence type="ECO:0000256" key="9">
    <source>
        <dbReference type="ARBA" id="ARBA00023136"/>
    </source>
</evidence>
<keyword evidence="9 11" id="KW-0472">Membrane</keyword>
<comment type="similarity">
    <text evidence="2">Belongs to the TonB family.</text>
</comment>
<proteinExistence type="inferred from homology"/>
<accession>A0A935CB24</accession>
<protein>
    <submittedName>
        <fullName evidence="13">TonB family protein</fullName>
    </submittedName>
</protein>
<feature type="region of interest" description="Disordered" evidence="10">
    <location>
        <begin position="135"/>
        <end position="186"/>
    </location>
</feature>
<keyword evidence="7" id="KW-0653">Protein transport</keyword>
<evidence type="ECO:0000256" key="7">
    <source>
        <dbReference type="ARBA" id="ARBA00022927"/>
    </source>
</evidence>
<dbReference type="InterPro" id="IPR008969">
    <property type="entry name" value="CarboxyPept-like_regulatory"/>
</dbReference>
<dbReference type="GO" id="GO:0098797">
    <property type="term" value="C:plasma membrane protein complex"/>
    <property type="evidence" value="ECO:0007669"/>
    <property type="project" value="TreeGrafter"/>
</dbReference>
<evidence type="ECO:0000256" key="3">
    <source>
        <dbReference type="ARBA" id="ARBA00022448"/>
    </source>
</evidence>
<evidence type="ECO:0000256" key="6">
    <source>
        <dbReference type="ARBA" id="ARBA00022692"/>
    </source>
</evidence>
<dbReference type="PANTHER" id="PTHR33446:SF2">
    <property type="entry name" value="PROTEIN TONB"/>
    <property type="match status" value="1"/>
</dbReference>
<dbReference type="SUPFAM" id="SSF74653">
    <property type="entry name" value="TolA/TonB C-terminal domain"/>
    <property type="match status" value="1"/>
</dbReference>
<name>A0A935CB24_9BACT</name>
<feature type="domain" description="TonB C-terminal" evidence="12">
    <location>
        <begin position="343"/>
        <end position="432"/>
    </location>
</feature>
<evidence type="ECO:0000256" key="4">
    <source>
        <dbReference type="ARBA" id="ARBA00022475"/>
    </source>
</evidence>
<evidence type="ECO:0000256" key="8">
    <source>
        <dbReference type="ARBA" id="ARBA00022989"/>
    </source>
</evidence>
<dbReference type="RefSeq" id="WP_201432603.1">
    <property type="nucleotide sequence ID" value="NZ_JAEQBW010000012.1"/>
</dbReference>
<dbReference type="InterPro" id="IPR006260">
    <property type="entry name" value="TonB/TolA_C"/>
</dbReference>
<keyword evidence="3" id="KW-0813">Transport</keyword>
<gene>
    <name evidence="13" type="ORF">JKA74_17890</name>
</gene>
<dbReference type="Gene3D" id="2.60.40.1120">
    <property type="entry name" value="Carboxypeptidase-like, regulatory domain"/>
    <property type="match status" value="1"/>
</dbReference>
<evidence type="ECO:0000259" key="12">
    <source>
        <dbReference type="PROSITE" id="PS52015"/>
    </source>
</evidence>
<evidence type="ECO:0000313" key="14">
    <source>
        <dbReference type="Proteomes" id="UP000611723"/>
    </source>
</evidence>
<comment type="caution">
    <text evidence="13">The sequence shown here is derived from an EMBL/GenBank/DDBJ whole genome shotgun (WGS) entry which is preliminary data.</text>
</comment>
<keyword evidence="14" id="KW-1185">Reference proteome</keyword>
<feature type="transmembrane region" description="Helical" evidence="11">
    <location>
        <begin position="88"/>
        <end position="109"/>
    </location>
</feature>
<evidence type="ECO:0000313" key="13">
    <source>
        <dbReference type="EMBL" id="MBK6266920.1"/>
    </source>
</evidence>
<reference evidence="13" key="1">
    <citation type="submission" date="2021-01" db="EMBL/GenBank/DDBJ databases">
        <title>Marivirga aurantiaca sp. nov., isolated from intertidal surface sediments.</title>
        <authorList>
            <person name="Zhang M."/>
        </authorList>
    </citation>
    <scope>NUCLEOTIDE SEQUENCE</scope>
    <source>
        <strain evidence="13">S37H4</strain>
    </source>
</reference>
<organism evidence="13 14">
    <name type="scientific">Marivirga aurantiaca</name>
    <dbReference type="NCBI Taxonomy" id="2802615"/>
    <lineage>
        <taxon>Bacteria</taxon>
        <taxon>Pseudomonadati</taxon>
        <taxon>Bacteroidota</taxon>
        <taxon>Cytophagia</taxon>
        <taxon>Cytophagales</taxon>
        <taxon>Marivirgaceae</taxon>
        <taxon>Marivirga</taxon>
    </lineage>
</organism>
<dbReference type="GO" id="GO:0015031">
    <property type="term" value="P:protein transport"/>
    <property type="evidence" value="ECO:0007669"/>
    <property type="project" value="UniProtKB-KW"/>
</dbReference>
<dbReference type="NCBIfam" id="TIGR01352">
    <property type="entry name" value="tonB_Cterm"/>
    <property type="match status" value="1"/>
</dbReference>
<dbReference type="InterPro" id="IPR037682">
    <property type="entry name" value="TonB_C"/>
</dbReference>
<keyword evidence="4" id="KW-1003">Cell membrane</keyword>
<evidence type="ECO:0000256" key="1">
    <source>
        <dbReference type="ARBA" id="ARBA00004383"/>
    </source>
</evidence>
<dbReference type="GO" id="GO:0055085">
    <property type="term" value="P:transmembrane transport"/>
    <property type="evidence" value="ECO:0007669"/>
    <property type="project" value="InterPro"/>
</dbReference>
<dbReference type="InterPro" id="IPR051045">
    <property type="entry name" value="TonB-dependent_transducer"/>
</dbReference>
<dbReference type="PANTHER" id="PTHR33446">
    <property type="entry name" value="PROTEIN TONB-RELATED"/>
    <property type="match status" value="1"/>
</dbReference>
<evidence type="ECO:0000256" key="2">
    <source>
        <dbReference type="ARBA" id="ARBA00006555"/>
    </source>
</evidence>
<keyword evidence="8 11" id="KW-1133">Transmembrane helix</keyword>
<dbReference type="AlphaFoldDB" id="A0A935CB24"/>
<dbReference type="Pfam" id="PF03544">
    <property type="entry name" value="TonB_C"/>
    <property type="match status" value="1"/>
</dbReference>
<evidence type="ECO:0000256" key="10">
    <source>
        <dbReference type="SAM" id="MobiDB-lite"/>
    </source>
</evidence>
<dbReference type="Proteomes" id="UP000611723">
    <property type="component" value="Unassembled WGS sequence"/>
</dbReference>
<dbReference type="GO" id="GO:0031992">
    <property type="term" value="F:energy transducer activity"/>
    <property type="evidence" value="ECO:0007669"/>
    <property type="project" value="TreeGrafter"/>
</dbReference>
<sequence length="432" mass="48182">MNKNNHHIEPLKELSEELMQAYASGKLSSSEQHRVEKYLLDHPFEAEAMEGYLYNAKAFEDLSLLKTRLSDRISEPKKNAIIPLWRRALPYAAVFLLLILSAVLVNTFLDNQKEMMPISLQKNDMVEFEKEQLSLEVPAPASEPEAGSEITQSGTSAKEIKSAIEKPKEVAQQKSEETDFFSAPTGIEEEVPSKIEEIEEIEVEYDMEDMQAGNALADRVKSSTLQPSKKITTKPFSDEKTITGRVTDAETGEGLPGVNILVKNSSVGVNTDLDGNFEISAKPDDIIIASYIGMQKEEVSVDNYNIVDIELQPDVNQLSEVVVTAYDKEAEKDDSYSAAQPEVGYKDFRKYLENNLQYPEKAKESKTEGNVRLKITISPSGAIKDIEVLKGLGDGCDEEAIRLIKEGPSWEPAKRGSQPVESTQRVKIKFKL</sequence>
<comment type="subcellular location">
    <subcellularLocation>
        <location evidence="1">Cell inner membrane</location>
        <topology evidence="1">Single-pass membrane protein</topology>
        <orientation evidence="1">Periplasmic side</orientation>
    </subcellularLocation>
</comment>
<dbReference type="EMBL" id="JAEQBW010000012">
    <property type="protein sequence ID" value="MBK6266920.1"/>
    <property type="molecule type" value="Genomic_DNA"/>
</dbReference>
<feature type="compositionally biased region" description="Basic and acidic residues" evidence="10">
    <location>
        <begin position="158"/>
        <end position="177"/>
    </location>
</feature>
<keyword evidence="6 11" id="KW-0812">Transmembrane</keyword>
<evidence type="ECO:0000256" key="5">
    <source>
        <dbReference type="ARBA" id="ARBA00022519"/>
    </source>
</evidence>
<dbReference type="PROSITE" id="PS52015">
    <property type="entry name" value="TONB_CTD"/>
    <property type="match status" value="1"/>
</dbReference>
<dbReference type="Gene3D" id="3.30.1150.10">
    <property type="match status" value="1"/>
</dbReference>
<dbReference type="SUPFAM" id="SSF49464">
    <property type="entry name" value="Carboxypeptidase regulatory domain-like"/>
    <property type="match status" value="1"/>
</dbReference>
<evidence type="ECO:0000256" key="11">
    <source>
        <dbReference type="SAM" id="Phobius"/>
    </source>
</evidence>